<comment type="caution">
    <text evidence="1">The sequence shown here is derived from an EMBL/GenBank/DDBJ whole genome shotgun (WGS) entry which is preliminary data.</text>
</comment>
<organism evidence="1 2">
    <name type="scientific">Kouleothrix aurantiaca</name>
    <dbReference type="NCBI Taxonomy" id="186479"/>
    <lineage>
        <taxon>Bacteria</taxon>
        <taxon>Bacillati</taxon>
        <taxon>Chloroflexota</taxon>
        <taxon>Chloroflexia</taxon>
        <taxon>Chloroflexales</taxon>
        <taxon>Roseiflexineae</taxon>
        <taxon>Roseiflexaceae</taxon>
        <taxon>Kouleothrix</taxon>
    </lineage>
</organism>
<accession>A0A0P9FEV1</accession>
<protein>
    <recommendedName>
        <fullName evidence="3">Replication-relaxation</fullName>
    </recommendedName>
</protein>
<keyword evidence="2" id="KW-1185">Reference proteome</keyword>
<dbReference type="AlphaFoldDB" id="A0A0P9FEV1"/>
<evidence type="ECO:0000313" key="1">
    <source>
        <dbReference type="EMBL" id="KPV51537.1"/>
    </source>
</evidence>
<dbReference type="EMBL" id="LJCR01000873">
    <property type="protein sequence ID" value="KPV51537.1"/>
    <property type="molecule type" value="Genomic_DNA"/>
</dbReference>
<gene>
    <name evidence="1" type="ORF">SE17_20625</name>
</gene>
<dbReference type="Proteomes" id="UP000050509">
    <property type="component" value="Unassembled WGS sequence"/>
</dbReference>
<evidence type="ECO:0000313" key="2">
    <source>
        <dbReference type="Proteomes" id="UP000050509"/>
    </source>
</evidence>
<proteinExistence type="predicted"/>
<name>A0A0P9FEV1_9CHLR</name>
<evidence type="ECO:0008006" key="3">
    <source>
        <dbReference type="Google" id="ProtNLM"/>
    </source>
</evidence>
<sequence>MSDRETAVLRALGRMGVLHAPVLHALVFADAARRSVQRYTSRLLQRNLIWRRAGFALPTARPDGHTHPIRTPDVYGLTADGKAELERLQLEPQGGEFERLIGRDRRAPLPADATLVADMLISSWCASVIDEARRAPMLVGVTCQARPTIVAGEFRQAIGAVLTLIFDPQQRSYMRPGWQIPWFDGETVKDRYRVVRLALEVDNGRAASAAIIEQAQLYTRFSQGGVYTAVFGGAPRPVILAPPGDRGPIVAAAWARGWPETPAILSSTARVQHPQHGALWGTYYTVKDTPAQQTTLLGGLVPSVEQWAQMTAGWRPGAPA</sequence>
<reference evidence="1 2" key="1">
    <citation type="submission" date="2015-09" db="EMBL/GenBank/DDBJ databases">
        <title>Draft genome sequence of Kouleothrix aurantiaca JCM 19913.</title>
        <authorList>
            <person name="Hemp J."/>
        </authorList>
    </citation>
    <scope>NUCLEOTIDE SEQUENCE [LARGE SCALE GENOMIC DNA]</scope>
    <source>
        <strain evidence="1 2">COM-B</strain>
    </source>
</reference>